<keyword evidence="3" id="KW-0731">Sigma factor</keyword>
<sequence>MDQLPAAPEDEIDFLRNGGSEALAALFSRYQKRLERMVALRLDRRLYARVDAADVLQEAYLEISRRIDDYLAKEPATFFVWIRQITWQILLMTHRRHLGAQRRSAGQEVSLRWTGPDGGTSVSLAGFLVAHLTSPSQAVIREERYAQLRDALDQMDPLDREVLALRHFEHLGNSEVAEVLDIQPTAASNRYVRALKRLKQMLESMPEIRGEDR</sequence>
<dbReference type="PANTHER" id="PTHR43133">
    <property type="entry name" value="RNA POLYMERASE ECF-TYPE SIGMA FACTO"/>
    <property type="match status" value="1"/>
</dbReference>
<evidence type="ECO:0000313" key="7">
    <source>
        <dbReference type="Proteomes" id="UP000317093"/>
    </source>
</evidence>
<dbReference type="Gene3D" id="1.10.10.10">
    <property type="entry name" value="Winged helix-like DNA-binding domain superfamily/Winged helix DNA-binding domain"/>
    <property type="match status" value="1"/>
</dbReference>
<dbReference type="InterPro" id="IPR039425">
    <property type="entry name" value="RNA_pol_sigma-70-like"/>
</dbReference>
<dbReference type="OrthoDB" id="276109at2"/>
<feature type="domain" description="RNA polymerase sigma factor 70 region 4 type 2" evidence="5">
    <location>
        <begin position="147"/>
        <end position="198"/>
    </location>
</feature>
<dbReference type="Gene3D" id="1.10.1740.10">
    <property type="match status" value="1"/>
</dbReference>
<dbReference type="GO" id="GO:0003677">
    <property type="term" value="F:DNA binding"/>
    <property type="evidence" value="ECO:0007669"/>
    <property type="project" value="InterPro"/>
</dbReference>
<dbReference type="AlphaFoldDB" id="A0A518B4M3"/>
<name>A0A518B4M3_9BACT</name>
<evidence type="ECO:0000259" key="5">
    <source>
        <dbReference type="Pfam" id="PF08281"/>
    </source>
</evidence>
<reference evidence="6 7" key="1">
    <citation type="submission" date="2019-02" db="EMBL/GenBank/DDBJ databases">
        <title>Deep-cultivation of Planctomycetes and their phenomic and genomic characterization uncovers novel biology.</title>
        <authorList>
            <person name="Wiegand S."/>
            <person name="Jogler M."/>
            <person name="Boedeker C."/>
            <person name="Pinto D."/>
            <person name="Vollmers J."/>
            <person name="Rivas-Marin E."/>
            <person name="Kohn T."/>
            <person name="Peeters S.H."/>
            <person name="Heuer A."/>
            <person name="Rast P."/>
            <person name="Oberbeckmann S."/>
            <person name="Bunk B."/>
            <person name="Jeske O."/>
            <person name="Meyerdierks A."/>
            <person name="Storesund J.E."/>
            <person name="Kallscheuer N."/>
            <person name="Luecker S."/>
            <person name="Lage O.M."/>
            <person name="Pohl T."/>
            <person name="Merkel B.J."/>
            <person name="Hornburger P."/>
            <person name="Mueller R.-W."/>
            <person name="Bruemmer F."/>
            <person name="Labrenz M."/>
            <person name="Spormann A.M."/>
            <person name="Op den Camp H."/>
            <person name="Overmann J."/>
            <person name="Amann R."/>
            <person name="Jetten M.S.M."/>
            <person name="Mascher T."/>
            <person name="Medema M.H."/>
            <person name="Devos D.P."/>
            <person name="Kaster A.-K."/>
            <person name="Ovreas L."/>
            <person name="Rohde M."/>
            <person name="Galperin M.Y."/>
            <person name="Jogler C."/>
        </authorList>
    </citation>
    <scope>NUCLEOTIDE SEQUENCE [LARGE SCALE GENOMIC DNA]</scope>
    <source>
        <strain evidence="6 7">Pan216</strain>
    </source>
</reference>
<dbReference type="RefSeq" id="WP_145258452.1">
    <property type="nucleotide sequence ID" value="NZ_CP036279.1"/>
</dbReference>
<dbReference type="SUPFAM" id="SSF88659">
    <property type="entry name" value="Sigma3 and sigma4 domains of RNA polymerase sigma factors"/>
    <property type="match status" value="1"/>
</dbReference>
<proteinExistence type="inferred from homology"/>
<dbReference type="GO" id="GO:0016987">
    <property type="term" value="F:sigma factor activity"/>
    <property type="evidence" value="ECO:0007669"/>
    <property type="project" value="UniProtKB-KW"/>
</dbReference>
<keyword evidence="4" id="KW-0804">Transcription</keyword>
<protein>
    <submittedName>
        <fullName evidence="6">RNA polymerase sigma factor</fullName>
    </submittedName>
</protein>
<dbReference type="EMBL" id="CP036279">
    <property type="protein sequence ID" value="QDU61925.1"/>
    <property type="molecule type" value="Genomic_DNA"/>
</dbReference>
<dbReference type="Proteomes" id="UP000317093">
    <property type="component" value="Chromosome"/>
</dbReference>
<dbReference type="InterPro" id="IPR014326">
    <property type="entry name" value="RNA_pol_sigma-70_Plancto"/>
</dbReference>
<dbReference type="InterPro" id="IPR036388">
    <property type="entry name" value="WH-like_DNA-bd_sf"/>
</dbReference>
<dbReference type="InterPro" id="IPR014284">
    <property type="entry name" value="RNA_pol_sigma-70_dom"/>
</dbReference>
<dbReference type="PANTHER" id="PTHR43133:SF39">
    <property type="entry name" value="SIMILAR TO RNA POLYMERASE SIGMA-E FACTOR"/>
    <property type="match status" value="1"/>
</dbReference>
<evidence type="ECO:0000256" key="2">
    <source>
        <dbReference type="ARBA" id="ARBA00023015"/>
    </source>
</evidence>
<dbReference type="NCBIfam" id="TIGR02937">
    <property type="entry name" value="sigma70-ECF"/>
    <property type="match status" value="1"/>
</dbReference>
<keyword evidence="2" id="KW-0805">Transcription regulation</keyword>
<comment type="similarity">
    <text evidence="1">Belongs to the sigma-70 factor family. ECF subfamily.</text>
</comment>
<gene>
    <name evidence="6" type="ORF">Pan216_27900</name>
</gene>
<evidence type="ECO:0000256" key="4">
    <source>
        <dbReference type="ARBA" id="ARBA00023163"/>
    </source>
</evidence>
<dbReference type="InterPro" id="IPR013325">
    <property type="entry name" value="RNA_pol_sigma_r2"/>
</dbReference>
<keyword evidence="7" id="KW-1185">Reference proteome</keyword>
<evidence type="ECO:0000256" key="1">
    <source>
        <dbReference type="ARBA" id="ARBA00010641"/>
    </source>
</evidence>
<dbReference type="Pfam" id="PF08281">
    <property type="entry name" value="Sigma70_r4_2"/>
    <property type="match status" value="1"/>
</dbReference>
<dbReference type="InterPro" id="IPR013249">
    <property type="entry name" value="RNA_pol_sigma70_r4_t2"/>
</dbReference>
<dbReference type="SUPFAM" id="SSF88946">
    <property type="entry name" value="Sigma2 domain of RNA polymerase sigma factors"/>
    <property type="match status" value="1"/>
</dbReference>
<dbReference type="InterPro" id="IPR013324">
    <property type="entry name" value="RNA_pol_sigma_r3/r4-like"/>
</dbReference>
<dbReference type="NCBIfam" id="TIGR02984">
    <property type="entry name" value="Sig-70_plancto1"/>
    <property type="match status" value="1"/>
</dbReference>
<accession>A0A518B4M3</accession>
<evidence type="ECO:0000256" key="3">
    <source>
        <dbReference type="ARBA" id="ARBA00023082"/>
    </source>
</evidence>
<dbReference type="KEGG" id="knv:Pan216_27900"/>
<dbReference type="GO" id="GO:0006352">
    <property type="term" value="P:DNA-templated transcription initiation"/>
    <property type="evidence" value="ECO:0007669"/>
    <property type="project" value="InterPro"/>
</dbReference>
<organism evidence="6 7">
    <name type="scientific">Kolteria novifilia</name>
    <dbReference type="NCBI Taxonomy" id="2527975"/>
    <lineage>
        <taxon>Bacteria</taxon>
        <taxon>Pseudomonadati</taxon>
        <taxon>Planctomycetota</taxon>
        <taxon>Planctomycetia</taxon>
        <taxon>Kolteriales</taxon>
        <taxon>Kolteriaceae</taxon>
        <taxon>Kolteria</taxon>
    </lineage>
</organism>
<evidence type="ECO:0000313" key="6">
    <source>
        <dbReference type="EMBL" id="QDU61925.1"/>
    </source>
</evidence>